<keyword evidence="7" id="KW-1185">Reference proteome</keyword>
<comment type="similarity">
    <text evidence="4">Belongs to the cyclic nucleotide phosphodiesterase class-III family.</text>
</comment>
<dbReference type="PANTHER" id="PTHR42988:SF2">
    <property type="entry name" value="CYCLIC NUCLEOTIDE PHOSPHODIESTERASE CBUA0032-RELATED"/>
    <property type="match status" value="1"/>
</dbReference>
<dbReference type="InterPro" id="IPR029052">
    <property type="entry name" value="Metallo-depent_PP-like"/>
</dbReference>
<gene>
    <name evidence="6" type="ORF">AB0C36_15020</name>
</gene>
<dbReference type="Gene3D" id="3.60.21.10">
    <property type="match status" value="1"/>
</dbReference>
<sequence>MRKPLHTVIQFSDVHVVPEGELLHGTVDTLANLAAALDEVEAAALRPAALLFTGDLADAGDAASYRRLRETAEKAAARIGAPALFGMGNHDKREAFHADLLGGLAVGHERDFVHQADGLRVVMLDTTEPGSHHGDLTDAQLAWLREQLATPAEHGTILALHHPPIPSPLEILEMLTLRQYAELAEVVRGTDVRLVVAGHAHHATCGSLGGVPVWVAPATAYTADVLAPAGLIRGTAGGGYTRIDVYADEATATFVPVGRGAPVYELDVETLRRYMAEHGAAAQA</sequence>
<dbReference type="SUPFAM" id="SSF56300">
    <property type="entry name" value="Metallo-dependent phosphatases"/>
    <property type="match status" value="1"/>
</dbReference>
<dbReference type="InterPro" id="IPR050884">
    <property type="entry name" value="CNP_phosphodiesterase-III"/>
</dbReference>
<keyword evidence="2" id="KW-0378">Hydrolase</keyword>
<evidence type="ECO:0000313" key="7">
    <source>
        <dbReference type="Proteomes" id="UP001551482"/>
    </source>
</evidence>
<dbReference type="RefSeq" id="WP_358353782.1">
    <property type="nucleotide sequence ID" value="NZ_JBEZFP010000032.1"/>
</dbReference>
<evidence type="ECO:0000256" key="1">
    <source>
        <dbReference type="ARBA" id="ARBA00022723"/>
    </source>
</evidence>
<accession>A0ABV3DGD0</accession>
<dbReference type="InterPro" id="IPR004843">
    <property type="entry name" value="Calcineurin-like_PHP"/>
</dbReference>
<dbReference type="Proteomes" id="UP001551482">
    <property type="component" value="Unassembled WGS sequence"/>
</dbReference>
<keyword evidence="3" id="KW-0408">Iron</keyword>
<feature type="domain" description="Calcineurin-like phosphoesterase" evidence="5">
    <location>
        <begin position="7"/>
        <end position="202"/>
    </location>
</feature>
<proteinExistence type="inferred from homology"/>
<name>A0ABV3DGD0_9ACTN</name>
<keyword evidence="1" id="KW-0479">Metal-binding</keyword>
<evidence type="ECO:0000256" key="2">
    <source>
        <dbReference type="ARBA" id="ARBA00022801"/>
    </source>
</evidence>
<dbReference type="Pfam" id="PF00149">
    <property type="entry name" value="Metallophos"/>
    <property type="match status" value="1"/>
</dbReference>
<protein>
    <submittedName>
        <fullName evidence="6">Metallophosphoesterase</fullName>
    </submittedName>
</protein>
<dbReference type="EMBL" id="JBEZFP010000032">
    <property type="protein sequence ID" value="MEU8134815.1"/>
    <property type="molecule type" value="Genomic_DNA"/>
</dbReference>
<evidence type="ECO:0000256" key="3">
    <source>
        <dbReference type="ARBA" id="ARBA00023004"/>
    </source>
</evidence>
<comment type="caution">
    <text evidence="6">The sequence shown here is derived from an EMBL/GenBank/DDBJ whole genome shotgun (WGS) entry which is preliminary data.</text>
</comment>
<dbReference type="PANTHER" id="PTHR42988">
    <property type="entry name" value="PHOSPHOHYDROLASE"/>
    <property type="match status" value="1"/>
</dbReference>
<reference evidence="6 7" key="1">
    <citation type="submission" date="2024-06" db="EMBL/GenBank/DDBJ databases">
        <title>The Natural Products Discovery Center: Release of the First 8490 Sequenced Strains for Exploring Actinobacteria Biosynthetic Diversity.</title>
        <authorList>
            <person name="Kalkreuter E."/>
            <person name="Kautsar S.A."/>
            <person name="Yang D."/>
            <person name="Bader C.D."/>
            <person name="Teijaro C.N."/>
            <person name="Fluegel L."/>
            <person name="Davis C.M."/>
            <person name="Simpson J.R."/>
            <person name="Lauterbach L."/>
            <person name="Steele A.D."/>
            <person name="Gui C."/>
            <person name="Meng S."/>
            <person name="Li G."/>
            <person name="Viehrig K."/>
            <person name="Ye F."/>
            <person name="Su P."/>
            <person name="Kiefer A.F."/>
            <person name="Nichols A."/>
            <person name="Cepeda A.J."/>
            <person name="Yan W."/>
            <person name="Fan B."/>
            <person name="Jiang Y."/>
            <person name="Adhikari A."/>
            <person name="Zheng C.-J."/>
            <person name="Schuster L."/>
            <person name="Cowan T.M."/>
            <person name="Smanski M.J."/>
            <person name="Chevrette M.G."/>
            <person name="De Carvalho L.P.S."/>
            <person name="Shen B."/>
        </authorList>
    </citation>
    <scope>NUCLEOTIDE SEQUENCE [LARGE SCALE GENOMIC DNA]</scope>
    <source>
        <strain evidence="6 7">NPDC048946</strain>
    </source>
</reference>
<evidence type="ECO:0000259" key="5">
    <source>
        <dbReference type="Pfam" id="PF00149"/>
    </source>
</evidence>
<evidence type="ECO:0000256" key="4">
    <source>
        <dbReference type="ARBA" id="ARBA00025742"/>
    </source>
</evidence>
<organism evidence="6 7">
    <name type="scientific">Streptodolium elevatio</name>
    <dbReference type="NCBI Taxonomy" id="3157996"/>
    <lineage>
        <taxon>Bacteria</taxon>
        <taxon>Bacillati</taxon>
        <taxon>Actinomycetota</taxon>
        <taxon>Actinomycetes</taxon>
        <taxon>Kitasatosporales</taxon>
        <taxon>Streptomycetaceae</taxon>
        <taxon>Streptodolium</taxon>
    </lineage>
</organism>
<evidence type="ECO:0000313" key="6">
    <source>
        <dbReference type="EMBL" id="MEU8134815.1"/>
    </source>
</evidence>